<dbReference type="AlphaFoldDB" id="A0A520MA97"/>
<dbReference type="PANTHER" id="PTHR37423">
    <property type="entry name" value="SOLUBLE LYTIC MUREIN TRANSGLYCOSYLASE-RELATED"/>
    <property type="match status" value="1"/>
</dbReference>
<dbReference type="Proteomes" id="UP000318359">
    <property type="component" value="Unassembled WGS sequence"/>
</dbReference>
<dbReference type="GO" id="GO:0008933">
    <property type="term" value="F:peptidoglycan lytic transglycosylase activity"/>
    <property type="evidence" value="ECO:0007669"/>
    <property type="project" value="InterPro"/>
</dbReference>
<evidence type="ECO:0000313" key="4">
    <source>
        <dbReference type="Proteomes" id="UP000318359"/>
    </source>
</evidence>
<evidence type="ECO:0000259" key="2">
    <source>
        <dbReference type="Pfam" id="PF01464"/>
    </source>
</evidence>
<dbReference type="InterPro" id="IPR000189">
    <property type="entry name" value="Transglyc_AS"/>
</dbReference>
<evidence type="ECO:0000313" key="3">
    <source>
        <dbReference type="EMBL" id="RZO18118.1"/>
    </source>
</evidence>
<dbReference type="Pfam" id="PF01464">
    <property type="entry name" value="SLT"/>
    <property type="match status" value="1"/>
</dbReference>
<dbReference type="PROSITE" id="PS51257">
    <property type="entry name" value="PROKAR_LIPOPROTEIN"/>
    <property type="match status" value="1"/>
</dbReference>
<proteinExistence type="inferred from homology"/>
<comment type="similarity">
    <text evidence="1">Belongs to the transglycosylase Slt family.</text>
</comment>
<organism evidence="3 4">
    <name type="scientific">SAR86 cluster bacterium</name>
    <dbReference type="NCBI Taxonomy" id="2030880"/>
    <lineage>
        <taxon>Bacteria</taxon>
        <taxon>Pseudomonadati</taxon>
        <taxon>Pseudomonadota</taxon>
        <taxon>Gammaproteobacteria</taxon>
        <taxon>SAR86 cluster</taxon>
    </lineage>
</organism>
<dbReference type="GO" id="GO:0000270">
    <property type="term" value="P:peptidoglycan metabolic process"/>
    <property type="evidence" value="ECO:0007669"/>
    <property type="project" value="InterPro"/>
</dbReference>
<comment type="caution">
    <text evidence="3">The sequence shown here is derived from an EMBL/GenBank/DDBJ whole genome shotgun (WGS) entry which is preliminary data.</text>
</comment>
<accession>A0A520MA97</accession>
<protein>
    <recommendedName>
        <fullName evidence="2">Transglycosylase SLT domain-containing protein</fullName>
    </recommendedName>
</protein>
<feature type="domain" description="Transglycosylase SLT" evidence="2">
    <location>
        <begin position="68"/>
        <end position="175"/>
    </location>
</feature>
<reference evidence="3 4" key="1">
    <citation type="submission" date="2019-02" db="EMBL/GenBank/DDBJ databases">
        <title>Prokaryotic population dynamics and viral predation in marine succession experiment using metagenomics: the confinement effect.</title>
        <authorList>
            <person name="Haro-Moreno J.M."/>
            <person name="Rodriguez-Valera F."/>
            <person name="Lopez-Perez M."/>
        </authorList>
    </citation>
    <scope>NUCLEOTIDE SEQUENCE [LARGE SCALE GENOMIC DNA]</scope>
    <source>
        <strain evidence="3">MED-G167</strain>
    </source>
</reference>
<dbReference type="PANTHER" id="PTHR37423:SF2">
    <property type="entry name" value="MEMBRANE-BOUND LYTIC MUREIN TRANSGLYCOSYLASE C"/>
    <property type="match status" value="1"/>
</dbReference>
<dbReference type="SUPFAM" id="SSF53955">
    <property type="entry name" value="Lysozyme-like"/>
    <property type="match status" value="1"/>
</dbReference>
<sequence length="244" mass="27710">MRNFFQHFFLFTTVIILSACSKLEDKNPFVDKCSQAEKAAQQILILNNFEKNKFKDLLDSRFFQFKDLFVEAENLTDIEWEFLAAISFQESQWDPKAQSNMGVRGMMMLTRDTAKSLGISNRIDPKNSVIGGATHLSNILNSIDYGLTESDKVNFALATYNLGATNVNNAIAKSNIAPDLLRWDDLKKELLIIDGDDLYFKTQTGYSRGQQVIDYVERINEYYILMNIYSCKGLTNQLTAASGT</sequence>
<gene>
    <name evidence="3" type="ORF">EVB00_01555</name>
</gene>
<dbReference type="InterPro" id="IPR008258">
    <property type="entry name" value="Transglycosylase_SLT_dom_1"/>
</dbReference>
<dbReference type="EMBL" id="SHBM01000016">
    <property type="protein sequence ID" value="RZO18118.1"/>
    <property type="molecule type" value="Genomic_DNA"/>
</dbReference>
<evidence type="ECO:0000256" key="1">
    <source>
        <dbReference type="ARBA" id="ARBA00007734"/>
    </source>
</evidence>
<dbReference type="PROSITE" id="PS00922">
    <property type="entry name" value="TRANSGLYCOSYLASE"/>
    <property type="match status" value="1"/>
</dbReference>
<dbReference type="Gene3D" id="1.10.530.10">
    <property type="match status" value="1"/>
</dbReference>
<dbReference type="InterPro" id="IPR023346">
    <property type="entry name" value="Lysozyme-like_dom_sf"/>
</dbReference>
<name>A0A520MA97_9GAMM</name>
<dbReference type="GO" id="GO:0016020">
    <property type="term" value="C:membrane"/>
    <property type="evidence" value="ECO:0007669"/>
    <property type="project" value="InterPro"/>
</dbReference>